<dbReference type="GO" id="GO:0080043">
    <property type="term" value="F:quercetin 3-O-glucosyltransferase activity"/>
    <property type="evidence" value="ECO:0007669"/>
    <property type="project" value="TreeGrafter"/>
</dbReference>
<dbReference type="PANTHER" id="PTHR11926:SF1494">
    <property type="entry name" value="FLAVONOL 3-O-GLUCOSYLTRANSFERASE UGT76E12-RELATED"/>
    <property type="match status" value="1"/>
</dbReference>
<evidence type="ECO:0000313" key="4">
    <source>
        <dbReference type="Proteomes" id="UP000813462"/>
    </source>
</evidence>
<comment type="similarity">
    <text evidence="1">Belongs to the UDP-glycosyltransferase family.</text>
</comment>
<dbReference type="EMBL" id="JAEACU010000012">
    <property type="protein sequence ID" value="KAH7511986.1"/>
    <property type="molecule type" value="Genomic_DNA"/>
</dbReference>
<dbReference type="PANTHER" id="PTHR11926">
    <property type="entry name" value="GLUCOSYL/GLUCURONOSYL TRANSFERASES"/>
    <property type="match status" value="1"/>
</dbReference>
<name>A0A978UB43_ZIZJJ</name>
<proteinExistence type="inferred from homology"/>
<dbReference type="Gene3D" id="3.40.50.2000">
    <property type="entry name" value="Glycogen Phosphorylase B"/>
    <property type="match status" value="2"/>
</dbReference>
<evidence type="ECO:0000256" key="1">
    <source>
        <dbReference type="ARBA" id="ARBA00009995"/>
    </source>
</evidence>
<dbReference type="Proteomes" id="UP000813462">
    <property type="component" value="Unassembled WGS sequence"/>
</dbReference>
<dbReference type="AlphaFoldDB" id="A0A978UB43"/>
<reference evidence="3" key="1">
    <citation type="journal article" date="2021" name="Front. Plant Sci.">
        <title>Chromosome-Scale Genome Assembly for Chinese Sour Jujube and Insights Into Its Genome Evolution and Domestication Signature.</title>
        <authorList>
            <person name="Shen L.-Y."/>
            <person name="Luo H."/>
            <person name="Wang X.-L."/>
            <person name="Wang X.-M."/>
            <person name="Qiu X.-J."/>
            <person name="Liu H."/>
            <person name="Zhou S.-S."/>
            <person name="Jia K.-H."/>
            <person name="Nie S."/>
            <person name="Bao Y.-T."/>
            <person name="Zhang R.-G."/>
            <person name="Yun Q.-Z."/>
            <person name="Chai Y.-H."/>
            <person name="Lu J.-Y."/>
            <person name="Li Y."/>
            <person name="Zhao S.-W."/>
            <person name="Mao J.-F."/>
            <person name="Jia S.-G."/>
            <person name="Mao Y.-M."/>
        </authorList>
    </citation>
    <scope>NUCLEOTIDE SEQUENCE</scope>
    <source>
        <strain evidence="3">AT0</strain>
        <tissue evidence="3">Leaf</tissue>
    </source>
</reference>
<keyword evidence="2" id="KW-0328">Glycosyltransferase</keyword>
<gene>
    <name evidence="3" type="ORF">FEM48_Zijuj12G0042300</name>
</gene>
<evidence type="ECO:0000256" key="2">
    <source>
        <dbReference type="ARBA" id="ARBA00022676"/>
    </source>
</evidence>
<dbReference type="SUPFAM" id="SSF53756">
    <property type="entry name" value="UDP-Glycosyltransferase/glycogen phosphorylase"/>
    <property type="match status" value="1"/>
</dbReference>
<accession>A0A978UB43</accession>
<keyword evidence="2" id="KW-0808">Transferase</keyword>
<organism evidence="3 4">
    <name type="scientific">Ziziphus jujuba var. spinosa</name>
    <dbReference type="NCBI Taxonomy" id="714518"/>
    <lineage>
        <taxon>Eukaryota</taxon>
        <taxon>Viridiplantae</taxon>
        <taxon>Streptophyta</taxon>
        <taxon>Embryophyta</taxon>
        <taxon>Tracheophyta</taxon>
        <taxon>Spermatophyta</taxon>
        <taxon>Magnoliopsida</taxon>
        <taxon>eudicotyledons</taxon>
        <taxon>Gunneridae</taxon>
        <taxon>Pentapetalae</taxon>
        <taxon>rosids</taxon>
        <taxon>fabids</taxon>
        <taxon>Rosales</taxon>
        <taxon>Rhamnaceae</taxon>
        <taxon>Paliureae</taxon>
        <taxon>Ziziphus</taxon>
    </lineage>
</organism>
<comment type="caution">
    <text evidence="3">The sequence shown here is derived from an EMBL/GenBank/DDBJ whole genome shotgun (WGS) entry which is preliminary data.</text>
</comment>
<evidence type="ECO:0000313" key="3">
    <source>
        <dbReference type="EMBL" id="KAH7511986.1"/>
    </source>
</evidence>
<sequence length="297" mass="33305">MIPINPQDDISTAVYLAIKLASKGFTITFINTKGTHHQIIKSQPQEDGNDDQNIFAGARKSGLDIRYKTVTDAQMDELVGNIAGADPSVSCLIADTVHSWPSTIAKKYKLVYISFRTEPALVFTLYCHLDLLKAFEDVKKAEFILCNTVEEHEPHAISAIREKQPIYAIGPVLDNEQDRDIVAASLSYVLINKLDIEEIAQELLLSKVSFIWVLRPGTVSYAESYVLPVGFEDEIKGRGLTVPWCNQIEVISHPELGVLNTLWMELSAYGVVYQMLCFPILSDQVTNRKLVVDDWNF</sequence>
<dbReference type="GO" id="GO:0080044">
    <property type="term" value="F:quercetin 7-O-glucosyltransferase activity"/>
    <property type="evidence" value="ECO:0007669"/>
    <property type="project" value="TreeGrafter"/>
</dbReference>
<protein>
    <submittedName>
        <fullName evidence="3">Uncharacterized protein</fullName>
    </submittedName>
</protein>